<dbReference type="SUPFAM" id="SSF55781">
    <property type="entry name" value="GAF domain-like"/>
    <property type="match status" value="1"/>
</dbReference>
<dbReference type="NCBIfam" id="TIGR00229">
    <property type="entry name" value="sensory_box"/>
    <property type="match status" value="1"/>
</dbReference>
<dbReference type="SUPFAM" id="SSF158472">
    <property type="entry name" value="HAMP domain-like"/>
    <property type="match status" value="1"/>
</dbReference>
<evidence type="ECO:0000259" key="8">
    <source>
        <dbReference type="PROSITE" id="PS50885"/>
    </source>
</evidence>
<dbReference type="InterPro" id="IPR029016">
    <property type="entry name" value="GAF-like_dom_sf"/>
</dbReference>
<dbReference type="InterPro" id="IPR052155">
    <property type="entry name" value="Biofilm_reg_signaling"/>
</dbReference>
<dbReference type="EMBL" id="JBBMFD010000020">
    <property type="protein sequence ID" value="MEQ2441271.1"/>
    <property type="molecule type" value="Genomic_DNA"/>
</dbReference>
<comment type="subcellular location">
    <subcellularLocation>
        <location evidence="1">Cell membrane</location>
        <topology evidence="1">Multi-pass membrane protein</topology>
    </subcellularLocation>
</comment>
<dbReference type="Pfam" id="PF02743">
    <property type="entry name" value="dCache_1"/>
    <property type="match status" value="1"/>
</dbReference>
<feature type="transmembrane region" description="Helical" evidence="6">
    <location>
        <begin position="298"/>
        <end position="319"/>
    </location>
</feature>
<evidence type="ECO:0000313" key="11">
    <source>
        <dbReference type="Proteomes" id="UP001489509"/>
    </source>
</evidence>
<dbReference type="CDD" id="cd00130">
    <property type="entry name" value="PAS"/>
    <property type="match status" value="1"/>
</dbReference>
<dbReference type="InterPro" id="IPR013655">
    <property type="entry name" value="PAS_fold_3"/>
</dbReference>
<keyword evidence="11" id="KW-1185">Reference proteome</keyword>
<dbReference type="PROSITE" id="PS50113">
    <property type="entry name" value="PAC"/>
    <property type="match status" value="1"/>
</dbReference>
<evidence type="ECO:0000256" key="3">
    <source>
        <dbReference type="ARBA" id="ARBA00022692"/>
    </source>
</evidence>
<evidence type="ECO:0000256" key="4">
    <source>
        <dbReference type="ARBA" id="ARBA00022989"/>
    </source>
</evidence>
<dbReference type="Gene3D" id="3.30.450.40">
    <property type="match status" value="1"/>
</dbReference>
<dbReference type="GO" id="GO:0052621">
    <property type="term" value="F:diguanylate cyclase activity"/>
    <property type="evidence" value="ECO:0007669"/>
    <property type="project" value="UniProtKB-EC"/>
</dbReference>
<dbReference type="CDD" id="cd06225">
    <property type="entry name" value="HAMP"/>
    <property type="match status" value="1"/>
</dbReference>
<evidence type="ECO:0000313" key="10">
    <source>
        <dbReference type="EMBL" id="MEQ2441271.1"/>
    </source>
</evidence>
<organism evidence="10 11">
    <name type="scientific">Solibaculum intestinale</name>
    <dbReference type="NCBI Taxonomy" id="3133165"/>
    <lineage>
        <taxon>Bacteria</taxon>
        <taxon>Bacillati</taxon>
        <taxon>Bacillota</taxon>
        <taxon>Clostridia</taxon>
        <taxon>Eubacteriales</taxon>
        <taxon>Oscillospiraceae</taxon>
        <taxon>Solibaculum</taxon>
    </lineage>
</organism>
<dbReference type="InterPro" id="IPR000014">
    <property type="entry name" value="PAS"/>
</dbReference>
<sequence length="990" mass="113201">MKIKRVVLTALLLFSVLPMLAVAGICVGGFTHNSIYMAQENVRTAAMVQAKHLENFFEQREVNLKVAARLPSVLQFTVESNRAEPQMSEEEYRAYQQMVSEVLQIRQEEQDFLIRMSLVNRDNIVIASSDAEMVGEKTLMPVDYAQQLRANRYVVSSVEKSDRFLSGQKHFVVACPVLKDGEYQGTMIYAMNMHYFERLLEDTGFFETGTFIVLDGNGTVAATSSPYLGDRIDQIGPANTLTEQIEQIRSQDGESGLFDYSIDNVNKIGCYSKIADTGWVVISAVDWSEFMAPIQDTILLILGLLVLVVFLVIVLFLYASRVISKPMNQLITSIRQLQKGDASYRVEYDQKNEFGEIGAAFNDLMDQVARDNEALRTSEERYRIVSELSENVIFEYNMQDDSVFHSHNWLDKFGYTPITHDFIQEAIDRKIVHPDDQETFQTLFTELKNGRKSGGVDLRIRIQDGSYIWCSVQATTIFSDDGKPLKVVGKLTDIDERKRETETLLSRAQRDTLTGLYNKGTAERLISSCLAASQPGDMHALFAIDVDNFKAVNDNLGHLFGDAVLSEISSKITGQFRSSDIVGRIGGDEFVVFLKNLRSLDLVYEKAEAMIDVFRHSFTGQNMDYKISGSIGIALYPRDGKTYPTLFKNADNALYCAKNQGKDGFRIYDDSIEEAHYALELEQEEKRDEAKPFRDHVSEYIFQILYEAKDVRSAVRLILDIVGRYYNVSRAYVFENSEDDLYCNNTFEWCNEGIEPQAHRLQKVPYRFIGDYESNFNEDGIFYCADISTLPENLYGILAPQGIHSMLQCAILNDGKFKGYVGFDECRDYRLWTKEEIGTLTFISKILSTFLLKMRAQDRLEKSYQITKTVLDTQDMWTYVIRKNTYELLFINKKTKELAPDAQVGDRCYHAFWGGRESPCEVCPMKGIDRDHDRCTMEIYNTTFHVWTSATAAKMNWTDDSEVYLLCCTDITRYKRRENLQDPHDGEEKA</sequence>
<dbReference type="InterPro" id="IPR000160">
    <property type="entry name" value="GGDEF_dom"/>
</dbReference>
<protein>
    <submittedName>
        <fullName evidence="10">Diguanylate cyclase</fullName>
        <ecNumber evidence="10">2.7.7.65</ecNumber>
    </submittedName>
</protein>
<dbReference type="CDD" id="cd12912">
    <property type="entry name" value="PDC2_MCP_like"/>
    <property type="match status" value="1"/>
</dbReference>
<dbReference type="Pfam" id="PF00990">
    <property type="entry name" value="GGDEF"/>
    <property type="match status" value="1"/>
</dbReference>
<keyword evidence="10" id="KW-0548">Nucleotidyltransferase</keyword>
<dbReference type="PROSITE" id="PS50887">
    <property type="entry name" value="GGDEF"/>
    <property type="match status" value="1"/>
</dbReference>
<feature type="domain" description="PAC" evidence="7">
    <location>
        <begin position="454"/>
        <end position="506"/>
    </location>
</feature>
<dbReference type="Gene3D" id="6.10.340.10">
    <property type="match status" value="1"/>
</dbReference>
<dbReference type="InterPro" id="IPR033479">
    <property type="entry name" value="dCache_1"/>
</dbReference>
<dbReference type="PROSITE" id="PS50885">
    <property type="entry name" value="HAMP"/>
    <property type="match status" value="1"/>
</dbReference>
<keyword evidence="10" id="KW-0808">Transferase</keyword>
<name>A0ABV1E1V2_9FIRM</name>
<keyword evidence="2" id="KW-1003">Cell membrane</keyword>
<dbReference type="Pfam" id="PF00672">
    <property type="entry name" value="HAMP"/>
    <property type="match status" value="1"/>
</dbReference>
<evidence type="ECO:0000256" key="6">
    <source>
        <dbReference type="SAM" id="Phobius"/>
    </source>
</evidence>
<dbReference type="Gene3D" id="3.30.70.270">
    <property type="match status" value="1"/>
</dbReference>
<keyword evidence="4 6" id="KW-1133">Transmembrane helix</keyword>
<dbReference type="InterPro" id="IPR000700">
    <property type="entry name" value="PAS-assoc_C"/>
</dbReference>
<dbReference type="NCBIfam" id="TIGR00254">
    <property type="entry name" value="GGDEF"/>
    <property type="match status" value="1"/>
</dbReference>
<dbReference type="PANTHER" id="PTHR44757">
    <property type="entry name" value="DIGUANYLATE CYCLASE DGCP"/>
    <property type="match status" value="1"/>
</dbReference>
<evidence type="ECO:0000256" key="1">
    <source>
        <dbReference type="ARBA" id="ARBA00004651"/>
    </source>
</evidence>
<dbReference type="RefSeq" id="WP_349220261.1">
    <property type="nucleotide sequence ID" value="NZ_JBBMFD010000020.1"/>
</dbReference>
<dbReference type="SMART" id="SM00267">
    <property type="entry name" value="GGDEF"/>
    <property type="match status" value="1"/>
</dbReference>
<feature type="domain" description="HAMP" evidence="8">
    <location>
        <begin position="321"/>
        <end position="373"/>
    </location>
</feature>
<keyword evidence="3 6" id="KW-0812">Transmembrane</keyword>
<evidence type="ECO:0000256" key="2">
    <source>
        <dbReference type="ARBA" id="ARBA00022475"/>
    </source>
</evidence>
<dbReference type="InterPro" id="IPR043128">
    <property type="entry name" value="Rev_trsase/Diguanyl_cyclase"/>
</dbReference>
<evidence type="ECO:0000256" key="5">
    <source>
        <dbReference type="ARBA" id="ARBA00023136"/>
    </source>
</evidence>
<evidence type="ECO:0000259" key="9">
    <source>
        <dbReference type="PROSITE" id="PS50887"/>
    </source>
</evidence>
<dbReference type="Pfam" id="PF08447">
    <property type="entry name" value="PAS_3"/>
    <property type="match status" value="1"/>
</dbReference>
<dbReference type="InterPro" id="IPR001610">
    <property type="entry name" value="PAC"/>
</dbReference>
<feature type="domain" description="GGDEF" evidence="9">
    <location>
        <begin position="537"/>
        <end position="670"/>
    </location>
</feature>
<gene>
    <name evidence="10" type="ORF">WMO26_10580</name>
</gene>
<dbReference type="SMART" id="SM00304">
    <property type="entry name" value="HAMP"/>
    <property type="match status" value="1"/>
</dbReference>
<dbReference type="EC" id="2.7.7.65" evidence="10"/>
<dbReference type="SMART" id="SM00086">
    <property type="entry name" value="PAC"/>
    <property type="match status" value="1"/>
</dbReference>
<reference evidence="10 11" key="1">
    <citation type="submission" date="2024-03" db="EMBL/GenBank/DDBJ databases">
        <title>Human intestinal bacterial collection.</title>
        <authorList>
            <person name="Pauvert C."/>
            <person name="Hitch T.C.A."/>
            <person name="Clavel T."/>
        </authorList>
    </citation>
    <scope>NUCLEOTIDE SEQUENCE [LARGE SCALE GENOMIC DNA]</scope>
    <source>
        <strain evidence="10 11">CLA-JM-H44</strain>
    </source>
</reference>
<dbReference type="SUPFAM" id="SSF55073">
    <property type="entry name" value="Nucleotide cyclase"/>
    <property type="match status" value="1"/>
</dbReference>
<comment type="caution">
    <text evidence="10">The sequence shown here is derived from an EMBL/GenBank/DDBJ whole genome shotgun (WGS) entry which is preliminary data.</text>
</comment>
<keyword evidence="5 6" id="KW-0472">Membrane</keyword>
<dbReference type="SUPFAM" id="SSF55785">
    <property type="entry name" value="PYP-like sensor domain (PAS domain)"/>
    <property type="match status" value="1"/>
</dbReference>
<evidence type="ECO:0000259" key="7">
    <source>
        <dbReference type="PROSITE" id="PS50113"/>
    </source>
</evidence>
<dbReference type="InterPro" id="IPR003660">
    <property type="entry name" value="HAMP_dom"/>
</dbReference>
<dbReference type="InterPro" id="IPR035965">
    <property type="entry name" value="PAS-like_dom_sf"/>
</dbReference>
<dbReference type="PANTHER" id="PTHR44757:SF2">
    <property type="entry name" value="BIOFILM ARCHITECTURE MAINTENANCE PROTEIN MBAA"/>
    <property type="match status" value="1"/>
</dbReference>
<dbReference type="InterPro" id="IPR029787">
    <property type="entry name" value="Nucleotide_cyclase"/>
</dbReference>
<dbReference type="CDD" id="cd01949">
    <property type="entry name" value="GGDEF"/>
    <property type="match status" value="1"/>
</dbReference>
<dbReference type="Proteomes" id="UP001489509">
    <property type="component" value="Unassembled WGS sequence"/>
</dbReference>
<proteinExistence type="predicted"/>
<dbReference type="Gene3D" id="3.30.450.20">
    <property type="entry name" value="PAS domain"/>
    <property type="match status" value="2"/>
</dbReference>
<accession>A0ABV1E1V2</accession>